<dbReference type="InterPro" id="IPR050245">
    <property type="entry name" value="PrsA_foldase"/>
</dbReference>
<dbReference type="Proteomes" id="UP001205861">
    <property type="component" value="Unassembled WGS sequence"/>
</dbReference>
<dbReference type="PROSITE" id="PS01096">
    <property type="entry name" value="PPIC_PPIASE_1"/>
    <property type="match status" value="1"/>
</dbReference>
<evidence type="ECO:0000256" key="5">
    <source>
        <dbReference type="ARBA" id="ARBA00023235"/>
    </source>
</evidence>
<dbReference type="SUPFAM" id="SSF54534">
    <property type="entry name" value="FKBP-like"/>
    <property type="match status" value="1"/>
</dbReference>
<evidence type="ECO:0000313" key="9">
    <source>
        <dbReference type="Proteomes" id="UP001205861"/>
    </source>
</evidence>
<evidence type="ECO:0000313" key="8">
    <source>
        <dbReference type="EMBL" id="MCS0610747.1"/>
    </source>
</evidence>
<evidence type="ECO:0000259" key="7">
    <source>
        <dbReference type="PROSITE" id="PS50198"/>
    </source>
</evidence>
<accession>A0ABT2BQF1</accession>
<evidence type="ECO:0000256" key="6">
    <source>
        <dbReference type="PROSITE-ProRule" id="PRU00278"/>
    </source>
</evidence>
<evidence type="ECO:0000256" key="2">
    <source>
        <dbReference type="ARBA" id="ARBA00007656"/>
    </source>
</evidence>
<evidence type="ECO:0000256" key="4">
    <source>
        <dbReference type="ARBA" id="ARBA00023110"/>
    </source>
</evidence>
<protein>
    <recommendedName>
        <fullName evidence="3">peptidylprolyl isomerase</fullName>
        <ecNumber evidence="3">5.2.1.8</ecNumber>
    </recommendedName>
</protein>
<comment type="catalytic activity">
    <reaction evidence="1">
        <text>[protein]-peptidylproline (omega=180) = [protein]-peptidylproline (omega=0)</text>
        <dbReference type="Rhea" id="RHEA:16237"/>
        <dbReference type="Rhea" id="RHEA-COMP:10747"/>
        <dbReference type="Rhea" id="RHEA-COMP:10748"/>
        <dbReference type="ChEBI" id="CHEBI:83833"/>
        <dbReference type="ChEBI" id="CHEBI:83834"/>
        <dbReference type="EC" id="5.2.1.8"/>
    </reaction>
</comment>
<dbReference type="InterPro" id="IPR046357">
    <property type="entry name" value="PPIase_dom_sf"/>
</dbReference>
<dbReference type="EMBL" id="JANUGV010000008">
    <property type="protein sequence ID" value="MCS0610747.1"/>
    <property type="molecule type" value="Genomic_DNA"/>
</dbReference>
<evidence type="ECO:0000256" key="1">
    <source>
        <dbReference type="ARBA" id="ARBA00000971"/>
    </source>
</evidence>
<proteinExistence type="inferred from homology"/>
<gene>
    <name evidence="8" type="ORF">NX773_21485</name>
</gene>
<comment type="caution">
    <text evidence="8">The sequence shown here is derived from an EMBL/GenBank/DDBJ whole genome shotgun (WGS) entry which is preliminary data.</text>
</comment>
<dbReference type="PROSITE" id="PS50198">
    <property type="entry name" value="PPIC_PPIASE_2"/>
    <property type="match status" value="1"/>
</dbReference>
<organism evidence="8 9">
    <name type="scientific">Massilia solisilvae</name>
    <dbReference type="NCBI Taxonomy" id="1811225"/>
    <lineage>
        <taxon>Bacteria</taxon>
        <taxon>Pseudomonadati</taxon>
        <taxon>Pseudomonadota</taxon>
        <taxon>Betaproteobacteria</taxon>
        <taxon>Burkholderiales</taxon>
        <taxon>Oxalobacteraceae</taxon>
        <taxon>Telluria group</taxon>
        <taxon>Massilia</taxon>
    </lineage>
</organism>
<dbReference type="GO" id="GO:0016853">
    <property type="term" value="F:isomerase activity"/>
    <property type="evidence" value="ECO:0007669"/>
    <property type="project" value="UniProtKB-KW"/>
</dbReference>
<dbReference type="Gene3D" id="3.10.50.40">
    <property type="match status" value="1"/>
</dbReference>
<dbReference type="EC" id="5.2.1.8" evidence="3"/>
<keyword evidence="5 6" id="KW-0413">Isomerase</keyword>
<keyword evidence="4 6" id="KW-0697">Rotamase</keyword>
<dbReference type="RefSeq" id="WP_258858305.1">
    <property type="nucleotide sequence ID" value="NZ_JANUGV010000008.1"/>
</dbReference>
<dbReference type="Pfam" id="PF00639">
    <property type="entry name" value="Rotamase"/>
    <property type="match status" value="1"/>
</dbReference>
<feature type="domain" description="PpiC" evidence="7">
    <location>
        <begin position="92"/>
        <end position="192"/>
    </location>
</feature>
<dbReference type="PANTHER" id="PTHR47245:SF2">
    <property type="entry name" value="PEPTIDYL-PROLYL CIS-TRANS ISOMERASE HP_0175-RELATED"/>
    <property type="match status" value="1"/>
</dbReference>
<evidence type="ECO:0000256" key="3">
    <source>
        <dbReference type="ARBA" id="ARBA00013194"/>
    </source>
</evidence>
<sequence length="248" mass="27404">MGISVNGVVITDERIQAELAWHQQAANPLAESVHEVVLRTLLLQEADRLDVDGEAEDDRIEALFAREVAVPEPDLDSCVRFYTANLERFAPSPLVEARHILFQVTPEAPLALLRETAGAVLEELRRDPERFGELAAKYSNCSSGAQGGSLGQLTRGQCVPEFEQVLFRLAEGQFAPRPVESRFGLHIVQVTRRIDGTPLPFELVRQRIADHLSGSSWQRALHQYLRLLAGRAAIEGIELDGAATPLVQ</sequence>
<keyword evidence="9" id="KW-1185">Reference proteome</keyword>
<dbReference type="InterPro" id="IPR023058">
    <property type="entry name" value="PPIase_PpiC_CS"/>
</dbReference>
<reference evidence="8 9" key="1">
    <citation type="submission" date="2022-08" db="EMBL/GenBank/DDBJ databases">
        <title>Reclassification of Massilia species as members of the genera Telluria, Duganella, Pseudoduganella, Mokoshia gen. nov. and Zemynaea gen. nov. using orthogonal and non-orthogonal genome-based approaches.</title>
        <authorList>
            <person name="Bowman J.P."/>
        </authorList>
    </citation>
    <scope>NUCLEOTIDE SEQUENCE [LARGE SCALE GENOMIC DNA]</scope>
    <source>
        <strain evidence="8 9">JCM 31607</strain>
    </source>
</reference>
<comment type="similarity">
    <text evidence="2">Belongs to the PpiC/parvulin rotamase family.</text>
</comment>
<dbReference type="PANTHER" id="PTHR47245">
    <property type="entry name" value="PEPTIDYLPROLYL ISOMERASE"/>
    <property type="match status" value="1"/>
</dbReference>
<name>A0ABT2BQF1_9BURK</name>
<dbReference type="InterPro" id="IPR000297">
    <property type="entry name" value="PPIase_PpiC"/>
</dbReference>